<dbReference type="InterPro" id="IPR016181">
    <property type="entry name" value="Acyl_CoA_acyltransferase"/>
</dbReference>
<protein>
    <submittedName>
        <fullName evidence="4">Ribosomal protein S18 acetylase RimI-like enzyme</fullName>
    </submittedName>
</protein>
<dbReference type="InterPro" id="IPR045039">
    <property type="entry name" value="NSI-like"/>
</dbReference>
<dbReference type="Proteomes" id="UP001223079">
    <property type="component" value="Unassembled WGS sequence"/>
</dbReference>
<name>A0ABT9YNR3_9STRE</name>
<evidence type="ECO:0000313" key="4">
    <source>
        <dbReference type="EMBL" id="MDQ0221537.1"/>
    </source>
</evidence>
<dbReference type="SUPFAM" id="SSF55729">
    <property type="entry name" value="Acyl-CoA N-acyltransferases (Nat)"/>
    <property type="match status" value="1"/>
</dbReference>
<dbReference type="EMBL" id="JAUSTM010000001">
    <property type="protein sequence ID" value="MDQ0221537.1"/>
    <property type="molecule type" value="Genomic_DNA"/>
</dbReference>
<evidence type="ECO:0000256" key="2">
    <source>
        <dbReference type="ARBA" id="ARBA00023315"/>
    </source>
</evidence>
<sequence>MTVIQDFIDRIFEDQYQTQFGPAKSLAEQSDTVTLTREVAGELVAVLQARISLANAHITSLVVAPSQQGQGLGRSLLGEFEGLAKDRGITSITLSTKSYQAEGFYKIVGYQVYGELQDVPQKGITKYHMVKYLS</sequence>
<dbReference type="CDD" id="cd04301">
    <property type="entry name" value="NAT_SF"/>
    <property type="match status" value="1"/>
</dbReference>
<evidence type="ECO:0000256" key="1">
    <source>
        <dbReference type="ARBA" id="ARBA00022679"/>
    </source>
</evidence>
<feature type="domain" description="N-acetyltransferase" evidence="3">
    <location>
        <begin position="1"/>
        <end position="134"/>
    </location>
</feature>
<dbReference type="RefSeq" id="WP_307120777.1">
    <property type="nucleotide sequence ID" value="NZ_JAUSTM010000001.1"/>
</dbReference>
<reference evidence="4 5" key="1">
    <citation type="submission" date="2023-07" db="EMBL/GenBank/DDBJ databases">
        <title>Genomic Encyclopedia of Type Strains, Phase IV (KMG-IV): sequencing the most valuable type-strain genomes for metagenomic binning, comparative biology and taxonomic classification.</title>
        <authorList>
            <person name="Goeker M."/>
        </authorList>
    </citation>
    <scope>NUCLEOTIDE SEQUENCE [LARGE SCALE GENOMIC DNA]</scope>
    <source>
        <strain evidence="4 5">DSM 105143</strain>
    </source>
</reference>
<dbReference type="PANTHER" id="PTHR43626:SF4">
    <property type="entry name" value="GCN5-RELATED N-ACETYLTRANSFERASE 2, CHLOROPLASTIC"/>
    <property type="match status" value="1"/>
</dbReference>
<keyword evidence="2" id="KW-0012">Acyltransferase</keyword>
<comment type="caution">
    <text evidence="4">The sequence shown here is derived from an EMBL/GenBank/DDBJ whole genome shotgun (WGS) entry which is preliminary data.</text>
</comment>
<gene>
    <name evidence="4" type="ORF">J2S23_000068</name>
</gene>
<organism evidence="4 5">
    <name type="scientific">Streptococcus moroccensis</name>
    <dbReference type="NCBI Taxonomy" id="1451356"/>
    <lineage>
        <taxon>Bacteria</taxon>
        <taxon>Bacillati</taxon>
        <taxon>Bacillota</taxon>
        <taxon>Bacilli</taxon>
        <taxon>Lactobacillales</taxon>
        <taxon>Streptococcaceae</taxon>
        <taxon>Streptococcus</taxon>
    </lineage>
</organism>
<evidence type="ECO:0000313" key="5">
    <source>
        <dbReference type="Proteomes" id="UP001223079"/>
    </source>
</evidence>
<evidence type="ECO:0000259" key="3">
    <source>
        <dbReference type="PROSITE" id="PS51186"/>
    </source>
</evidence>
<keyword evidence="1" id="KW-0808">Transferase</keyword>
<dbReference type="PROSITE" id="PS51186">
    <property type="entry name" value="GNAT"/>
    <property type="match status" value="1"/>
</dbReference>
<dbReference type="Gene3D" id="3.40.630.30">
    <property type="match status" value="1"/>
</dbReference>
<proteinExistence type="predicted"/>
<keyword evidence="5" id="KW-1185">Reference proteome</keyword>
<dbReference type="PANTHER" id="PTHR43626">
    <property type="entry name" value="ACYL-COA N-ACYLTRANSFERASE"/>
    <property type="match status" value="1"/>
</dbReference>
<dbReference type="InterPro" id="IPR000182">
    <property type="entry name" value="GNAT_dom"/>
</dbReference>
<accession>A0ABT9YNR3</accession>
<dbReference type="Pfam" id="PF13673">
    <property type="entry name" value="Acetyltransf_10"/>
    <property type="match status" value="1"/>
</dbReference>